<organism evidence="2 3">
    <name type="scientific">Candidatus Flavonifractor merdigallinarum</name>
    <dbReference type="NCBI Taxonomy" id="2838589"/>
    <lineage>
        <taxon>Bacteria</taxon>
        <taxon>Bacillati</taxon>
        <taxon>Bacillota</taxon>
        <taxon>Clostridia</taxon>
        <taxon>Eubacteriales</taxon>
        <taxon>Oscillospiraceae</taxon>
        <taxon>Flavonifractor</taxon>
    </lineage>
</organism>
<keyword evidence="1" id="KW-0812">Transmembrane</keyword>
<accession>A0A9D1YA05</accession>
<reference evidence="2" key="2">
    <citation type="submission" date="2021-04" db="EMBL/GenBank/DDBJ databases">
        <authorList>
            <person name="Gilroy R."/>
        </authorList>
    </citation>
    <scope>NUCLEOTIDE SEQUENCE</scope>
    <source>
        <strain evidence="2">ChiBcec16_6824</strain>
    </source>
</reference>
<gene>
    <name evidence="2" type="ORF">H9841_11145</name>
</gene>
<protein>
    <submittedName>
        <fullName evidence="2">DUF4179 domain-containing protein</fullName>
    </submittedName>
</protein>
<sequence length="359" mass="38140">MKSYHQSMKDLHFTEEEKSVMVEHLMEAAQATNNKKRVLPIRRLTAVGAAAALVLALGAGAAATGVLKSAGEVFADVFGGAPAQTEILDQIGYPVGAEDTVDGVTITADAILGDTYSYAIVYTIAREDGTPLADGLTPNENGYLPLTFEQSDVDVGHMGGMHGSSYFYDADPADNAIQYVELRTADSPLEPGTAKVSLKNLGVFVDGDYSNKQTIASGKWSFRFQFAFENCGIQLPAGQTFHMNGMEATLDQVELSPLSFLVEYTVHAPLQESTSATGNELGGATNAEDQSQIDRIFRNLPLTLSMKDGTTLDLSGAGGSVTPQGEETVCQKSAIFDAIHSLDEVESITIGDLTIPVAQ</sequence>
<keyword evidence="1" id="KW-0472">Membrane</keyword>
<name>A0A9D1YA05_9FIRM</name>
<comment type="caution">
    <text evidence="2">The sequence shown here is derived from an EMBL/GenBank/DDBJ whole genome shotgun (WGS) entry which is preliminary data.</text>
</comment>
<dbReference type="Proteomes" id="UP000823868">
    <property type="component" value="Unassembled WGS sequence"/>
</dbReference>
<proteinExistence type="predicted"/>
<reference evidence="2" key="1">
    <citation type="journal article" date="2021" name="PeerJ">
        <title>Extensive microbial diversity within the chicken gut microbiome revealed by metagenomics and culture.</title>
        <authorList>
            <person name="Gilroy R."/>
            <person name="Ravi A."/>
            <person name="Getino M."/>
            <person name="Pursley I."/>
            <person name="Horton D.L."/>
            <person name="Alikhan N.F."/>
            <person name="Baker D."/>
            <person name="Gharbi K."/>
            <person name="Hall N."/>
            <person name="Watson M."/>
            <person name="Adriaenssens E.M."/>
            <person name="Foster-Nyarko E."/>
            <person name="Jarju S."/>
            <person name="Secka A."/>
            <person name="Antonio M."/>
            <person name="Oren A."/>
            <person name="Chaudhuri R.R."/>
            <person name="La Ragione R."/>
            <person name="Hildebrand F."/>
            <person name="Pallen M.J."/>
        </authorList>
    </citation>
    <scope>NUCLEOTIDE SEQUENCE</scope>
    <source>
        <strain evidence="2">ChiBcec16_6824</strain>
    </source>
</reference>
<evidence type="ECO:0000313" key="3">
    <source>
        <dbReference type="Proteomes" id="UP000823868"/>
    </source>
</evidence>
<keyword evidence="1" id="KW-1133">Transmembrane helix</keyword>
<evidence type="ECO:0000313" key="2">
    <source>
        <dbReference type="EMBL" id="HIY22439.1"/>
    </source>
</evidence>
<dbReference type="Gene3D" id="2.60.40.1630">
    <property type="entry name" value="bacillus anthracis domain"/>
    <property type="match status" value="1"/>
</dbReference>
<feature type="transmembrane region" description="Helical" evidence="1">
    <location>
        <begin position="44"/>
        <end position="67"/>
    </location>
</feature>
<dbReference type="EMBL" id="DXDX01000202">
    <property type="protein sequence ID" value="HIY22439.1"/>
    <property type="molecule type" value="Genomic_DNA"/>
</dbReference>
<evidence type="ECO:0000256" key="1">
    <source>
        <dbReference type="SAM" id="Phobius"/>
    </source>
</evidence>
<dbReference type="AlphaFoldDB" id="A0A9D1YA05"/>